<sequence>MGHALLQTPSFYGLLRRLDEDLTREVREKGCCHCGGPLHCADYPRKPRGCPPQARPDCDVRLSLCCADCRKRTTPDSVRFLGQRVYLGIIVVLQSNRTEGLSLDSLPNIGWAPAVGQIPPGMVTSNSPT</sequence>
<evidence type="ECO:0000313" key="2">
    <source>
        <dbReference type="Proteomes" id="UP000674425"/>
    </source>
</evidence>
<protein>
    <submittedName>
        <fullName evidence="1">Uncharacterized protein</fullName>
    </submittedName>
</protein>
<dbReference type="RefSeq" id="WP_211704258.1">
    <property type="nucleotide sequence ID" value="NZ_CAJNBE010000297.1"/>
</dbReference>
<name>A0ABM8SZ94_9BURK</name>
<keyword evidence="2" id="KW-1185">Reference proteome</keyword>
<gene>
    <name evidence="1" type="ORF">R69658_06818</name>
</gene>
<dbReference type="EMBL" id="CAJNAU010000103">
    <property type="protein sequence ID" value="CAE6843122.1"/>
    <property type="molecule type" value="Genomic_DNA"/>
</dbReference>
<accession>A0ABM8SZ94</accession>
<proteinExistence type="predicted"/>
<evidence type="ECO:0000313" key="1">
    <source>
        <dbReference type="EMBL" id="CAE6843122.1"/>
    </source>
</evidence>
<dbReference type="Proteomes" id="UP000674425">
    <property type="component" value="Unassembled WGS sequence"/>
</dbReference>
<comment type="caution">
    <text evidence="1">The sequence shown here is derived from an EMBL/GenBank/DDBJ whole genome shotgun (WGS) entry which is preliminary data.</text>
</comment>
<reference evidence="1 2" key="1">
    <citation type="submission" date="2021-02" db="EMBL/GenBank/DDBJ databases">
        <authorList>
            <person name="Vanwijnsberghe S."/>
        </authorList>
    </citation>
    <scope>NUCLEOTIDE SEQUENCE [LARGE SCALE GENOMIC DNA]</scope>
    <source>
        <strain evidence="1 2">R-69658</strain>
    </source>
</reference>
<organism evidence="1 2">
    <name type="scientific">Paraburkholderia aspalathi</name>
    <dbReference type="NCBI Taxonomy" id="1324617"/>
    <lineage>
        <taxon>Bacteria</taxon>
        <taxon>Pseudomonadati</taxon>
        <taxon>Pseudomonadota</taxon>
        <taxon>Betaproteobacteria</taxon>
        <taxon>Burkholderiales</taxon>
        <taxon>Burkholderiaceae</taxon>
        <taxon>Paraburkholderia</taxon>
    </lineage>
</organism>